<dbReference type="OrthoDB" id="79562at2759"/>
<keyword evidence="3" id="KW-0963">Cytoplasm</keyword>
<dbReference type="InterPro" id="IPR042097">
    <property type="entry name" value="Aminopeptidase_N-like_N_sf"/>
</dbReference>
<dbReference type="FunFam" id="2.60.40.1730:FF:000004">
    <property type="entry name" value="Leukotriene A(4) hydrolase"/>
    <property type="match status" value="1"/>
</dbReference>
<dbReference type="FunFam" id="1.10.390.10:FF:000003">
    <property type="entry name" value="Leukotriene A(4) hydrolase"/>
    <property type="match status" value="1"/>
</dbReference>
<evidence type="ECO:0000256" key="9">
    <source>
        <dbReference type="PIRSR" id="PIRSR634015-1"/>
    </source>
</evidence>
<dbReference type="PRINTS" id="PR00756">
    <property type="entry name" value="ALADIPTASE"/>
</dbReference>
<dbReference type="EMBL" id="JACAZF010000009">
    <property type="protein sequence ID" value="KAF7295355.1"/>
    <property type="molecule type" value="Genomic_DNA"/>
</dbReference>
<dbReference type="GO" id="GO:0004301">
    <property type="term" value="F:epoxide hydrolase activity"/>
    <property type="evidence" value="ECO:0007669"/>
    <property type="project" value="TreeGrafter"/>
</dbReference>
<dbReference type="Proteomes" id="UP000636479">
    <property type="component" value="Unassembled WGS sequence"/>
</dbReference>
<dbReference type="Gene3D" id="3.30.2010.30">
    <property type="match status" value="1"/>
</dbReference>
<evidence type="ECO:0000256" key="7">
    <source>
        <dbReference type="ARBA" id="ARBA00022833"/>
    </source>
</evidence>
<feature type="active site" description="Proton donor" evidence="9">
    <location>
        <position position="569"/>
    </location>
</feature>
<dbReference type="GO" id="GO:0004177">
    <property type="term" value="F:aminopeptidase activity"/>
    <property type="evidence" value="ECO:0007669"/>
    <property type="project" value="TreeGrafter"/>
</dbReference>
<keyword evidence="5 11" id="KW-0479">Metal-binding</keyword>
<dbReference type="InterPro" id="IPR034015">
    <property type="entry name" value="M1_LTA4H"/>
</dbReference>
<dbReference type="AlphaFoldDB" id="A0A8H6S999"/>
<keyword evidence="6" id="KW-0378">Hydrolase</keyword>
<dbReference type="Pfam" id="PF01433">
    <property type="entry name" value="Peptidase_M1"/>
    <property type="match status" value="1"/>
</dbReference>
<dbReference type="InterPro" id="IPR016024">
    <property type="entry name" value="ARM-type_fold"/>
</dbReference>
<dbReference type="FunFam" id="3.30.2010.30:FF:000001">
    <property type="entry name" value="Leukotriene A(4) hydrolase"/>
    <property type="match status" value="1"/>
</dbReference>
<reference evidence="13" key="1">
    <citation type="submission" date="2020-05" db="EMBL/GenBank/DDBJ databases">
        <title>Mycena genomes resolve the evolution of fungal bioluminescence.</title>
        <authorList>
            <person name="Tsai I.J."/>
        </authorList>
    </citation>
    <scope>NUCLEOTIDE SEQUENCE</scope>
    <source>
        <strain evidence="13">171206Taipei</strain>
    </source>
</reference>
<dbReference type="InterPro" id="IPR038502">
    <property type="entry name" value="M1_LTA-4_hydro/amino_C_sf"/>
</dbReference>
<dbReference type="Gene3D" id="1.10.390.10">
    <property type="entry name" value="Neutral Protease Domain 2"/>
    <property type="match status" value="1"/>
</dbReference>
<dbReference type="InterPro" id="IPR027268">
    <property type="entry name" value="Peptidase_M4/M1_CTD_sf"/>
</dbReference>
<dbReference type="Gene3D" id="2.60.40.1730">
    <property type="entry name" value="tricorn interacting facor f3 domain"/>
    <property type="match status" value="1"/>
</dbReference>
<dbReference type="SUPFAM" id="SSF63737">
    <property type="entry name" value="Leukotriene A4 hydrolase N-terminal domain"/>
    <property type="match status" value="1"/>
</dbReference>
<evidence type="ECO:0000256" key="4">
    <source>
        <dbReference type="ARBA" id="ARBA00022670"/>
    </source>
</evidence>
<dbReference type="SUPFAM" id="SSF55486">
    <property type="entry name" value="Metalloproteases ('zincins'), catalytic domain"/>
    <property type="match status" value="1"/>
</dbReference>
<dbReference type="RefSeq" id="XP_037216718.1">
    <property type="nucleotide sequence ID" value="XM_037367324.1"/>
</dbReference>
<evidence type="ECO:0000256" key="6">
    <source>
        <dbReference type="ARBA" id="ARBA00022801"/>
    </source>
</evidence>
<feature type="active site" description="Proton acceptor" evidence="9">
    <location>
        <position position="480"/>
    </location>
</feature>
<evidence type="ECO:0000313" key="13">
    <source>
        <dbReference type="EMBL" id="KAF7295355.1"/>
    </source>
</evidence>
<organism evidence="13 14">
    <name type="scientific">Mycena indigotica</name>
    <dbReference type="NCBI Taxonomy" id="2126181"/>
    <lineage>
        <taxon>Eukaryota</taxon>
        <taxon>Fungi</taxon>
        <taxon>Dikarya</taxon>
        <taxon>Basidiomycota</taxon>
        <taxon>Agaricomycotina</taxon>
        <taxon>Agaricomycetes</taxon>
        <taxon>Agaricomycetidae</taxon>
        <taxon>Agaricales</taxon>
        <taxon>Marasmiineae</taxon>
        <taxon>Mycenaceae</taxon>
        <taxon>Mycena</taxon>
    </lineage>
</organism>
<evidence type="ECO:0000259" key="12">
    <source>
        <dbReference type="SMART" id="SM01263"/>
    </source>
</evidence>
<keyword evidence="8" id="KW-0482">Metalloprotease</keyword>
<keyword evidence="14" id="KW-1185">Reference proteome</keyword>
<proteinExistence type="inferred from homology"/>
<dbReference type="InterPro" id="IPR014782">
    <property type="entry name" value="Peptidase_M1_dom"/>
</dbReference>
<dbReference type="InterPro" id="IPR001930">
    <property type="entry name" value="Peptidase_M1"/>
</dbReference>
<dbReference type="InterPro" id="IPR015211">
    <property type="entry name" value="Peptidase_M1_C"/>
</dbReference>
<dbReference type="CDD" id="cd09599">
    <property type="entry name" value="M1_LTA4H"/>
    <property type="match status" value="1"/>
</dbReference>
<keyword evidence="4" id="KW-0645">Protease</keyword>
<dbReference type="SUPFAM" id="SSF48371">
    <property type="entry name" value="ARM repeat"/>
    <property type="match status" value="1"/>
</dbReference>
<dbReference type="SMART" id="SM01263">
    <property type="entry name" value="Leuk-A4-hydro_C"/>
    <property type="match status" value="1"/>
</dbReference>
<dbReference type="GO" id="GO:0008270">
    <property type="term" value="F:zinc ion binding"/>
    <property type="evidence" value="ECO:0007669"/>
    <property type="project" value="InterPro"/>
</dbReference>
<accession>A0A8H6S999</accession>
<evidence type="ECO:0000256" key="2">
    <source>
        <dbReference type="ARBA" id="ARBA00010136"/>
    </source>
</evidence>
<name>A0A8H6S999_9AGAR</name>
<comment type="subcellular location">
    <subcellularLocation>
        <location evidence="1">Cytoplasm</location>
    </subcellularLocation>
</comment>
<feature type="binding site" evidence="10">
    <location>
        <begin position="766"/>
        <end position="768"/>
    </location>
    <ligand>
        <name>a peptide</name>
        <dbReference type="ChEBI" id="CHEBI:60466"/>
    </ligand>
</feature>
<feature type="domain" description="Peptidase M1 leukotriene A4 hydrolase/aminopeptidase C-terminal" evidence="12">
    <location>
        <begin position="654"/>
        <end position="808"/>
    </location>
</feature>
<feature type="binding site" evidence="11">
    <location>
        <position position="502"/>
    </location>
    <ligand>
        <name>Zn(2+)</name>
        <dbReference type="ChEBI" id="CHEBI:29105"/>
        <note>catalytic</note>
    </ligand>
</feature>
<comment type="similarity">
    <text evidence="2">Belongs to the peptidase M1 family.</text>
</comment>
<feature type="binding site" evidence="11">
    <location>
        <position position="483"/>
    </location>
    <ligand>
        <name>Zn(2+)</name>
        <dbReference type="ChEBI" id="CHEBI:29105"/>
        <note>catalytic</note>
    </ligand>
</feature>
<evidence type="ECO:0000256" key="5">
    <source>
        <dbReference type="ARBA" id="ARBA00022723"/>
    </source>
</evidence>
<feature type="binding site" evidence="10">
    <location>
        <begin position="306"/>
        <end position="308"/>
    </location>
    <ligand>
        <name>a peptide</name>
        <dbReference type="ChEBI" id="CHEBI:60466"/>
    </ligand>
</feature>
<dbReference type="Gene3D" id="1.25.40.320">
    <property type="entry name" value="Peptidase M1, leukotriene A4 hydrolase/aminopeptidase C-terminal domain"/>
    <property type="match status" value="1"/>
</dbReference>
<dbReference type="GO" id="GO:0006508">
    <property type="term" value="P:proteolysis"/>
    <property type="evidence" value="ECO:0007669"/>
    <property type="project" value="UniProtKB-KW"/>
</dbReference>
<feature type="binding site" evidence="10">
    <location>
        <begin position="450"/>
        <end position="455"/>
    </location>
    <ligand>
        <name>a peptide</name>
        <dbReference type="ChEBI" id="CHEBI:60466"/>
    </ligand>
</feature>
<dbReference type="PANTHER" id="PTHR45726:SF3">
    <property type="entry name" value="LEUKOTRIENE A-4 HYDROLASE"/>
    <property type="match status" value="1"/>
</dbReference>
<evidence type="ECO:0000256" key="8">
    <source>
        <dbReference type="ARBA" id="ARBA00023049"/>
    </source>
</evidence>
<dbReference type="PANTHER" id="PTHR45726">
    <property type="entry name" value="LEUKOTRIENE A-4 HYDROLASE"/>
    <property type="match status" value="1"/>
</dbReference>
<feature type="binding site" evidence="11">
    <location>
        <position position="479"/>
    </location>
    <ligand>
        <name>Zn(2+)</name>
        <dbReference type="ChEBI" id="CHEBI:29105"/>
        <note>catalytic</note>
    </ligand>
</feature>
<dbReference type="Pfam" id="PF09127">
    <property type="entry name" value="Leuk-A4-hydro_C"/>
    <property type="match status" value="1"/>
</dbReference>
<evidence type="ECO:0000256" key="11">
    <source>
        <dbReference type="PIRSR" id="PIRSR634015-3"/>
    </source>
</evidence>
<dbReference type="InterPro" id="IPR045357">
    <property type="entry name" value="Aminopeptidase_N-like_N"/>
</dbReference>
<keyword evidence="7 11" id="KW-0862">Zinc</keyword>
<evidence type="ECO:0000256" key="1">
    <source>
        <dbReference type="ARBA" id="ARBA00004496"/>
    </source>
</evidence>
<comment type="caution">
    <text evidence="13">The sequence shown here is derived from an EMBL/GenBank/DDBJ whole genome shotgun (WGS) entry which is preliminary data.</text>
</comment>
<gene>
    <name evidence="13" type="ORF">MIND_01075000</name>
</gene>
<dbReference type="Pfam" id="PF17900">
    <property type="entry name" value="Peptidase_M1_N"/>
    <property type="match status" value="1"/>
</dbReference>
<evidence type="ECO:0000256" key="3">
    <source>
        <dbReference type="ARBA" id="ARBA00022490"/>
    </source>
</evidence>
<comment type="cofactor">
    <cofactor evidence="11">
        <name>Zn(2+)</name>
        <dbReference type="ChEBI" id="CHEBI:29105"/>
    </cofactor>
    <text evidence="11">Binds 1 zinc ion per subunit.</text>
</comment>
<dbReference type="GO" id="GO:0005829">
    <property type="term" value="C:cytosol"/>
    <property type="evidence" value="ECO:0007669"/>
    <property type="project" value="TreeGrafter"/>
</dbReference>
<dbReference type="GO" id="GO:0008237">
    <property type="term" value="F:metallopeptidase activity"/>
    <property type="evidence" value="ECO:0007669"/>
    <property type="project" value="UniProtKB-KW"/>
</dbReference>
<evidence type="ECO:0000313" key="14">
    <source>
        <dbReference type="Proteomes" id="UP000636479"/>
    </source>
</evidence>
<sequence>MPFESPSSDRDFSWEHFAYGRRVYFSWPDNEMQTLSLPPPEMQDQLCLYGYVLLDTESPDYPALRNSVIGSELVAIRACARFTWTVARPQDFVVFLGFFDPTTKTVFTFATGDDRIPHDPFLRDLEEVIKAPKAPTWLVQIVEWQWQDGPDQYRRQVLLLPFGDTILSINLSDSTFMDPASQSNFDKILSTNVDLDWTVDFAEKTVSGSATHDLTVQEDDVTEAIFDTGYLQVTAAKVDGSEAAFDLKAHHEVMGSALHVTLPKGLKKGTSVKIAIAYSTTKDCTALQWLEKEQTQGKRFPYLFSQCQPIHARALAPLQDSPSAKITYTATVRSTLPVLLSAVCISPPVSGPPHAGKEVGKDVVEYKYEQTVPIPSYLLAIASGNVVYRPFPTIKGKSWRTGIWAEPELIDAAYWEFSEDTAKFLAAEEGLVVPYKFHVYDLLVLPPAFPYGGMENACLSFLTPSLLTGDRTLVDVVVHELTHSYFGNGVTHAHAEHFWLNEGWTVYIERLMQKTLHDSEAARGFSFIIGAKGLVDDLKRYANKPEYQRLVIEYAKGEDPDDAYSQVPYEKGANLILHIERTIGGLDVFLPYVKDYVNTYIGKSITTQQWKDHLYGYYQKNSPDVVKLLDTIDWNAWFYGEGIELPVKMEYDTTLAQAAYALADRWDAARDATDLSLFKPDDLEGFNANQIIVFLERLQALPALSLTHLTTLGSVYKIDSTPNSEVRLRFYELVLSPPTSETAKRFVGDAAKWVIGDDGTGVIKGRMKFCRPVFREMVKVDRELALETWKANKTGFHPIAQRLIEKDLGLA</sequence>
<evidence type="ECO:0000256" key="10">
    <source>
        <dbReference type="PIRSR" id="PIRSR634015-2"/>
    </source>
</evidence>
<dbReference type="GeneID" id="59349840"/>
<dbReference type="InterPro" id="IPR049980">
    <property type="entry name" value="LTA4H_cat"/>
</dbReference>
<protein>
    <submittedName>
        <fullName evidence="13">Leuk-A4-hydro-C domain-containing protein</fullName>
    </submittedName>
</protein>